<proteinExistence type="predicted"/>
<dbReference type="Gene3D" id="1.10.30.50">
    <property type="match status" value="1"/>
</dbReference>
<dbReference type="Proteomes" id="UP000000260">
    <property type="component" value="Chromosome"/>
</dbReference>
<accession>A7MHY5</accession>
<dbReference type="KEGG" id="esa:ESA_00628"/>
<evidence type="ECO:0000313" key="1">
    <source>
        <dbReference type="EMBL" id="ABU75912.1"/>
    </source>
</evidence>
<dbReference type="EMBL" id="CP000783">
    <property type="protein sequence ID" value="ABU75912.1"/>
    <property type="molecule type" value="Genomic_DNA"/>
</dbReference>
<sequence length="231" mass="26930">MINNAVSYNAPYDAFISTFKSLTAEEKENYWDMKGNKDLDAIKKHIKDYYLIVQDYKCPYCQQKIIVTHNGAWDTEHIIPKDTHPDFMFEPQNLCVSCKDCNGEKSNKNILKSRKAIRLPKQSKNYIIIHPHFDNYNDHIKIIDSSLYFLPKTDKGRKTVEVCGLLRFVYKYSNYENVDLAIKQGISKFTQALLDTSDPAEEQLYLSFIEDLTKRGKELSKSAFLRKFGEK</sequence>
<name>A7MHY5_CROS8</name>
<gene>
    <name evidence="1" type="ordered locus">ESA_00628</name>
</gene>
<dbReference type="HOGENOM" id="CLU_104535_0_0_6"/>
<dbReference type="RefSeq" id="WP_012123987.1">
    <property type="nucleotide sequence ID" value="NC_009778.1"/>
</dbReference>
<keyword evidence="2" id="KW-1185">Reference proteome</keyword>
<evidence type="ECO:0000313" key="2">
    <source>
        <dbReference type="Proteomes" id="UP000000260"/>
    </source>
</evidence>
<protein>
    <submittedName>
        <fullName evidence="1">Uncharacterized protein</fullName>
    </submittedName>
</protein>
<organism evidence="1 2">
    <name type="scientific">Cronobacter sakazakii (strain ATCC BAA-894)</name>
    <name type="common">Enterobacter sakazakii</name>
    <dbReference type="NCBI Taxonomy" id="290339"/>
    <lineage>
        <taxon>Bacteria</taxon>
        <taxon>Pseudomonadati</taxon>
        <taxon>Pseudomonadota</taxon>
        <taxon>Gammaproteobacteria</taxon>
        <taxon>Enterobacterales</taxon>
        <taxon>Enterobacteriaceae</taxon>
        <taxon>Cronobacter</taxon>
    </lineage>
</organism>
<reference evidence="1 2" key="1">
    <citation type="journal article" date="2010" name="PLoS ONE">
        <title>Genome sequence of Cronobacter sakazakii BAA-894 and comparative genomic hybridization analysis with other Cronobacter species.</title>
        <authorList>
            <person name="Kucerova E."/>
            <person name="Clifton S.W."/>
            <person name="Xia X.Q."/>
            <person name="Long F."/>
            <person name="Porwollik S."/>
            <person name="Fulton L."/>
            <person name="Fronick C."/>
            <person name="Minx P."/>
            <person name="Kyung K."/>
            <person name="Warren W."/>
            <person name="Fulton R."/>
            <person name="Feng D."/>
            <person name="Wollam A."/>
            <person name="Shah N."/>
            <person name="Bhonagiri V."/>
            <person name="Nash W.E."/>
            <person name="Hallsworth-Pepin K."/>
            <person name="Wilson R.K."/>
            <person name="McClelland M."/>
            <person name="Forsythe S.J."/>
        </authorList>
    </citation>
    <scope>NUCLEOTIDE SEQUENCE [LARGE SCALE GENOMIC DNA]</scope>
    <source>
        <strain evidence="1 2">ATCC BAA-894</strain>
    </source>
</reference>
<dbReference type="AlphaFoldDB" id="A7MHY5"/>